<sequence length="109" mass="12113">MKVLFGMALRQTTGFVESLLRLIGLDWSVPEFSTLSWRQKAFAVSIPYRGSKGPLNLLIDSGDYDRIVVVAHSLGTIVGYDILAHTYNRYKTVVVDGPQPERDTGVDDP</sequence>
<reference evidence="2 3" key="4">
    <citation type="journal article" date="2018" name="Environ. Microbiol. Rep.">
        <title>Phylogenetic distribution of roseobacticides in the Roseobacter group and their effect on microalgae.</title>
        <authorList>
            <person name="Sonnenschein E.C."/>
            <person name="Phippen C.B."/>
            <person name="Bentzon-Tilia M."/>
            <person name="Rasmussen S.A."/>
            <person name="Nielsen K.F."/>
            <person name="Gram L."/>
        </authorList>
    </citation>
    <scope>NUCLEOTIDE SEQUENCE [LARGE SCALE GENOMIC DNA]</scope>
    <source>
        <strain evidence="2 3">P36</strain>
    </source>
</reference>
<accession>A0ABM6PJK0</accession>
<name>A0ABM6PJK0_9RHOB</name>
<evidence type="ECO:0000259" key="1">
    <source>
        <dbReference type="Pfam" id="PF13737"/>
    </source>
</evidence>
<reference evidence="2 3" key="2">
    <citation type="journal article" date="2017" name="Genome Biol. Evol.">
        <title>Trajectories and Drivers of Genome Evolution in Surface-Associated Marine Phaeobacter.</title>
        <authorList>
            <person name="Freese H.M."/>
            <person name="Sikorski J."/>
            <person name="Bunk B."/>
            <person name="Scheuner C."/>
            <person name="Meier-Kolthoff J.P."/>
            <person name="Sproer C."/>
            <person name="Gram L."/>
            <person name="Overmann J."/>
        </authorList>
    </citation>
    <scope>NUCLEOTIDE SEQUENCE [LARGE SCALE GENOMIC DNA]</scope>
    <source>
        <strain evidence="2 3">P36</strain>
    </source>
</reference>
<organism evidence="2 3">
    <name type="scientific">Phaeobacter piscinae</name>
    <dbReference type="NCBI Taxonomy" id="1580596"/>
    <lineage>
        <taxon>Bacteria</taxon>
        <taxon>Pseudomonadati</taxon>
        <taxon>Pseudomonadota</taxon>
        <taxon>Alphaproteobacteria</taxon>
        <taxon>Rhodobacterales</taxon>
        <taxon>Roseobacteraceae</taxon>
        <taxon>Phaeobacter</taxon>
    </lineage>
</organism>
<proteinExistence type="predicted"/>
<evidence type="ECO:0000313" key="2">
    <source>
        <dbReference type="EMBL" id="ATG37816.1"/>
    </source>
</evidence>
<geneLocation type="plasmid" evidence="2 3">
    <name>pP36_b</name>
</geneLocation>
<keyword evidence="2" id="KW-0614">Plasmid</keyword>
<dbReference type="InterPro" id="IPR029058">
    <property type="entry name" value="AB_hydrolase_fold"/>
</dbReference>
<reference evidence="2 3" key="1">
    <citation type="journal article" date="2017" name="Front. Microbiol.">
        <title>Phaeobacter piscinae sp. nov., a species of the Roseobacter group and potential aquaculture probiont.</title>
        <authorList>
            <person name="Sonnenschein E.C."/>
            <person name="Phippen C.B.W."/>
            <person name="Nielsen K.F."/>
            <person name="Mateiu R.V."/>
            <person name="Melchiorsen J."/>
            <person name="Gram L."/>
            <person name="Overmann J."/>
            <person name="Freese H.M."/>
        </authorList>
    </citation>
    <scope>NUCLEOTIDE SEQUENCE [LARGE SCALE GENOMIC DNA]</scope>
    <source>
        <strain evidence="2 3">P36</strain>
    </source>
</reference>
<protein>
    <submittedName>
        <fullName evidence="2">Transposase, IS4 family</fullName>
    </submittedName>
</protein>
<reference evidence="2 3" key="3">
    <citation type="journal article" date="2017" name="Int. J. Syst. Evol. Microbiol.">
        <title>Adaptation of Surface-Associated Bacteria to the Open Ocean: A Genomically Distinct Subpopulation of Phaeobacter gallaeciensis Colonizes Pacific Mesozooplankton.</title>
        <authorList>
            <person name="Freese H.M."/>
            <person name="Methner A."/>
            <person name="Overmann J."/>
        </authorList>
    </citation>
    <scope>NUCLEOTIDE SEQUENCE [LARGE SCALE GENOMIC DNA]</scope>
    <source>
        <strain evidence="2 3">P36</strain>
    </source>
</reference>
<dbReference type="Proteomes" id="UP000218891">
    <property type="component" value="Plasmid pP36_b"/>
</dbReference>
<dbReference type="Pfam" id="PF13737">
    <property type="entry name" value="DDE_Tnp_1_5"/>
    <property type="match status" value="1"/>
</dbReference>
<keyword evidence="3" id="KW-1185">Reference proteome</keyword>
<evidence type="ECO:0000313" key="3">
    <source>
        <dbReference type="Proteomes" id="UP000218891"/>
    </source>
</evidence>
<dbReference type="SUPFAM" id="SSF53474">
    <property type="entry name" value="alpha/beta-Hydrolases"/>
    <property type="match status" value="1"/>
</dbReference>
<gene>
    <name evidence="2" type="ORF">PhaeoP36_03739</name>
</gene>
<dbReference type="InterPro" id="IPR025668">
    <property type="entry name" value="Tnp_DDE_dom"/>
</dbReference>
<dbReference type="EMBL" id="CP010645">
    <property type="protein sequence ID" value="ATG37816.1"/>
    <property type="molecule type" value="Genomic_DNA"/>
</dbReference>
<feature type="domain" description="Transposase DDE" evidence="1">
    <location>
        <begin position="1"/>
        <end position="61"/>
    </location>
</feature>